<dbReference type="Gene3D" id="3.10.129.10">
    <property type="entry name" value="Hotdog Thioesterase"/>
    <property type="match status" value="1"/>
</dbReference>
<dbReference type="RefSeq" id="WP_124085198.1">
    <property type="nucleotide sequence ID" value="NZ_UXAW01000041.1"/>
</dbReference>
<organism evidence="2 3">
    <name type="scientific">Pseudogemmobacter humi</name>
    <dbReference type="NCBI Taxonomy" id="2483812"/>
    <lineage>
        <taxon>Bacteria</taxon>
        <taxon>Pseudomonadati</taxon>
        <taxon>Pseudomonadota</taxon>
        <taxon>Alphaproteobacteria</taxon>
        <taxon>Rhodobacterales</taxon>
        <taxon>Paracoccaceae</taxon>
        <taxon>Pseudogemmobacter</taxon>
    </lineage>
</organism>
<evidence type="ECO:0000313" key="3">
    <source>
        <dbReference type="Proteomes" id="UP000277498"/>
    </source>
</evidence>
<dbReference type="Proteomes" id="UP000277498">
    <property type="component" value="Unassembled WGS sequence"/>
</dbReference>
<dbReference type="PANTHER" id="PTHR31793:SF24">
    <property type="entry name" value="LONG-CHAIN ACYL-COA THIOESTERASE FADM"/>
    <property type="match status" value="1"/>
</dbReference>
<accession>A0A3P5X2Y1</accession>
<dbReference type="SUPFAM" id="SSF54637">
    <property type="entry name" value="Thioesterase/thiol ester dehydrase-isomerase"/>
    <property type="match status" value="1"/>
</dbReference>
<dbReference type="GO" id="GO:0047617">
    <property type="term" value="F:fatty acyl-CoA hydrolase activity"/>
    <property type="evidence" value="ECO:0007669"/>
    <property type="project" value="TreeGrafter"/>
</dbReference>
<sequence length="153" mass="16947">MAADPGEYTDVCRMALQIRWGDMDAAGHVNNTVYFRFMEQIRIAWFEGLGLLGELGSGEGPVIVDATARFLRQLRYPGDVLATMSAGSPGRSSFDTRYRLSRTDDPDTICAEGSARCVWIDFRQQKSAPMPDSLRNAILHPRPIPVGPGRTQD</sequence>
<name>A0A3P5X2Y1_9RHOB</name>
<dbReference type="AlphaFoldDB" id="A0A3P5X2Y1"/>
<evidence type="ECO:0000256" key="1">
    <source>
        <dbReference type="SAM" id="MobiDB-lite"/>
    </source>
</evidence>
<dbReference type="CDD" id="cd00586">
    <property type="entry name" value="4HBT"/>
    <property type="match status" value="1"/>
</dbReference>
<gene>
    <name evidence="2" type="ORF">XINFAN_00770</name>
</gene>
<dbReference type="InterPro" id="IPR029069">
    <property type="entry name" value="HotDog_dom_sf"/>
</dbReference>
<dbReference type="PANTHER" id="PTHR31793">
    <property type="entry name" value="4-HYDROXYBENZOYL-COA THIOESTERASE FAMILY MEMBER"/>
    <property type="match status" value="1"/>
</dbReference>
<feature type="region of interest" description="Disordered" evidence="1">
    <location>
        <begin position="134"/>
        <end position="153"/>
    </location>
</feature>
<reference evidence="2 3" key="1">
    <citation type="submission" date="2018-11" db="EMBL/GenBank/DDBJ databases">
        <authorList>
            <person name="Criscuolo A."/>
        </authorList>
    </citation>
    <scope>NUCLEOTIDE SEQUENCE [LARGE SCALE GENOMIC DNA]</scope>
    <source>
        <strain evidence="2">ACIP111625</strain>
    </source>
</reference>
<dbReference type="EMBL" id="UXAW01000041">
    <property type="protein sequence ID" value="VDC22369.1"/>
    <property type="molecule type" value="Genomic_DNA"/>
</dbReference>
<proteinExistence type="predicted"/>
<dbReference type="InterPro" id="IPR050563">
    <property type="entry name" value="4-hydroxybenzoyl-CoA_TE"/>
</dbReference>
<evidence type="ECO:0000313" key="2">
    <source>
        <dbReference type="EMBL" id="VDC22369.1"/>
    </source>
</evidence>
<dbReference type="Pfam" id="PF13279">
    <property type="entry name" value="4HBT_2"/>
    <property type="match status" value="1"/>
</dbReference>
<dbReference type="OrthoDB" id="9801517at2"/>
<protein>
    <submittedName>
        <fullName evidence="2">Thioesterase superfamily protein</fullName>
    </submittedName>
</protein>
<keyword evidence="3" id="KW-1185">Reference proteome</keyword>